<dbReference type="PANTHER" id="PTHR48421:SF1">
    <property type="entry name" value="MYCBP-ASSOCIATED PROTEIN"/>
    <property type="match status" value="1"/>
</dbReference>
<feature type="compositionally biased region" description="Basic and acidic residues" evidence="1">
    <location>
        <begin position="524"/>
        <end position="539"/>
    </location>
</feature>
<dbReference type="PANTHER" id="PTHR48421">
    <property type="entry name" value="MYCBP-ASSOCIATED PROTEIN"/>
    <property type="match status" value="1"/>
</dbReference>
<feature type="non-terminal residue" evidence="2">
    <location>
        <position position="793"/>
    </location>
</feature>
<feature type="region of interest" description="Disordered" evidence="1">
    <location>
        <begin position="272"/>
        <end position="295"/>
    </location>
</feature>
<feature type="non-terminal residue" evidence="2">
    <location>
        <position position="1"/>
    </location>
</feature>
<evidence type="ECO:0000256" key="1">
    <source>
        <dbReference type="SAM" id="MobiDB-lite"/>
    </source>
</evidence>
<comment type="caution">
    <text evidence="2">The sequence shown here is derived from an EMBL/GenBank/DDBJ whole genome shotgun (WGS) entry which is preliminary data.</text>
</comment>
<accession>A0A852KLF1</accession>
<dbReference type="Pfam" id="PF14646">
    <property type="entry name" value="MYCBPAP"/>
    <property type="match status" value="1"/>
</dbReference>
<dbReference type="InterPro" id="IPR032707">
    <property type="entry name" value="MYCBPAP"/>
</dbReference>
<protein>
    <submittedName>
        <fullName evidence="2">MYBPP protein</fullName>
    </submittedName>
</protein>
<proteinExistence type="predicted"/>
<name>A0A852KLF1_UROIN</name>
<evidence type="ECO:0000313" key="3">
    <source>
        <dbReference type="Proteomes" id="UP000654395"/>
    </source>
</evidence>
<dbReference type="EMBL" id="WBNH01003675">
    <property type="protein sequence ID" value="NXX77435.1"/>
    <property type="molecule type" value="Genomic_DNA"/>
</dbReference>
<sequence>VRKKYHLRKYQPKETKKAKHLLVAHPASPKAPREPLTFSGPGLFDGGRKKILPHHILGSLQEFKMEALARGYTQLADCIEVPDVTPFKEEHAEEKKKKVHQTPVPEHKALQNWHHNMAMRKRQEKYLGEILQRPGNELLMSISGDYRQIQEERDLIDRSLPALLPGKGYRRGSEFWAQPERVGDELTGLTLTLTRRERGYPEPVTHVGKPHTVQMEMSLKPPKRIPAHQTWDKSLFLKHRQQQLKSVLEELDIYKPDLDGLEVIGKGQPFTAVSTEPLPHSTTSQESENLDSSGVPEAVRGPSLNFGGQPARWINCSTSFRDEVGIAARLNFEALAGEKAECSLTVSNDGTTAIWYNWLRLPQQIPSRETHRKRMQRFYFDTRPGVILPGETRKFSFIFKAERAGIFSEAWEFRPHPVLLGGALLQVTLWGIAVHEDKWADLREKLEQDLAAREGAAIVREILQDLLARIRTPERSPSPPCVTEEELFHQKNPKLHYQHRVVQQLHELWRQQVTVPSASEEKVLWGQKSRAEDMQHWERPSAAAPAQSSTPEPPAWKDTLEEAPRNMEEGKTGSSGWNLSIEDFKQVLILVPATLPPQTLCFLSHQAIMSIPEEEKREAALARLNKAVLELSVEQRPTQSDLLYQTCLQLWRETTDDLVSHSMRLRALLGLPEKDTSTFADVPDKTVEINQSVKGGKEDGVTTRKKERRSLGGKDKEGNKRTQPAGKKKEVCESSSSTKLKDKKKPTSSTSWQEVKEGAQALGAASPDVVGPSQEQMDTVRFQQYQEKLYVQV</sequence>
<dbReference type="Proteomes" id="UP000654395">
    <property type="component" value="Unassembled WGS sequence"/>
</dbReference>
<dbReference type="AlphaFoldDB" id="A0A852KLF1"/>
<feature type="compositionally biased region" description="Basic and acidic residues" evidence="1">
    <location>
        <begin position="695"/>
        <end position="720"/>
    </location>
</feature>
<gene>
    <name evidence="2" type="primary">Mycbpap</name>
    <name evidence="2" type="ORF">UROIND_R00384</name>
</gene>
<feature type="region of interest" description="Disordered" evidence="1">
    <location>
        <begin position="524"/>
        <end position="558"/>
    </location>
</feature>
<dbReference type="OrthoDB" id="10263316at2759"/>
<organism evidence="2 3">
    <name type="scientific">Urocolius indicus</name>
    <name type="common">Red-faced mousebird</name>
    <name type="synonym">Colius indicus</name>
    <dbReference type="NCBI Taxonomy" id="458196"/>
    <lineage>
        <taxon>Eukaryota</taxon>
        <taxon>Metazoa</taxon>
        <taxon>Chordata</taxon>
        <taxon>Craniata</taxon>
        <taxon>Vertebrata</taxon>
        <taxon>Euteleostomi</taxon>
        <taxon>Archelosauria</taxon>
        <taxon>Archosauria</taxon>
        <taxon>Dinosauria</taxon>
        <taxon>Saurischia</taxon>
        <taxon>Theropoda</taxon>
        <taxon>Coelurosauria</taxon>
        <taxon>Aves</taxon>
        <taxon>Neognathae</taxon>
        <taxon>Neoaves</taxon>
        <taxon>Telluraves</taxon>
        <taxon>Coraciimorphae</taxon>
        <taxon>Coliiformes</taxon>
        <taxon>Coliidae</taxon>
        <taxon>Urocolius</taxon>
    </lineage>
</organism>
<keyword evidence="3" id="KW-1185">Reference proteome</keyword>
<evidence type="ECO:0000313" key="2">
    <source>
        <dbReference type="EMBL" id="NXX77435.1"/>
    </source>
</evidence>
<dbReference type="Gene3D" id="2.60.40.10">
    <property type="entry name" value="Immunoglobulins"/>
    <property type="match status" value="1"/>
</dbReference>
<feature type="region of interest" description="Disordered" evidence="1">
    <location>
        <begin position="690"/>
        <end position="775"/>
    </location>
</feature>
<dbReference type="InterPro" id="IPR013783">
    <property type="entry name" value="Ig-like_fold"/>
</dbReference>
<feature type="compositionally biased region" description="Low complexity" evidence="1">
    <location>
        <begin position="540"/>
        <end position="550"/>
    </location>
</feature>
<reference evidence="2" key="1">
    <citation type="submission" date="2020-02" db="EMBL/GenBank/DDBJ databases">
        <title>Bird 10,000 Genomes (B10K) Project - Family phase.</title>
        <authorList>
            <person name="Zhang G."/>
        </authorList>
    </citation>
    <scope>NUCLEOTIDE SEQUENCE</scope>
    <source>
        <strain evidence="2">B10K-DU-030-59</strain>
    </source>
</reference>
<feature type="compositionally biased region" description="Polar residues" evidence="1">
    <location>
        <begin position="280"/>
        <end position="292"/>
    </location>
</feature>